<dbReference type="EMBL" id="BGKA01000032">
    <property type="protein sequence ID" value="GBH15030.1"/>
    <property type="molecule type" value="Genomic_DNA"/>
</dbReference>
<accession>A0AAN4TIU3</accession>
<comment type="caution">
    <text evidence="1">The sequence shown here is derived from an EMBL/GenBank/DDBJ whole genome shotgun (WGS) entry which is preliminary data.</text>
</comment>
<reference evidence="1 2" key="1">
    <citation type="submission" date="2018-04" db="EMBL/GenBank/DDBJ databases">
        <title>Draft genome sequence of Pseudomonas syringae pv. actinidiae biovar 3 strains isolated from kiwifruit in Kagawa prefecture.</title>
        <authorList>
            <person name="Tabuchi M."/>
            <person name="Saito M."/>
            <person name="Fujiwara S."/>
            <person name="Sasa N."/>
            <person name="Akimitsu K."/>
            <person name="Gomi K."/>
            <person name="Konishi-Sugita S."/>
            <person name="Hamano K."/>
            <person name="Kataoka I."/>
        </authorList>
    </citation>
    <scope>NUCLEOTIDE SEQUENCE [LARGE SCALE GENOMIC DNA]</scope>
    <source>
        <strain evidence="1 2">MAFF212211</strain>
    </source>
</reference>
<protein>
    <submittedName>
        <fullName evidence="1">Uncharacterized protein</fullName>
    </submittedName>
</protein>
<dbReference type="Proteomes" id="UP000248291">
    <property type="component" value="Unassembled WGS sequence"/>
</dbReference>
<gene>
    <name evidence="1" type="ORF">KPSA3_00948</name>
</gene>
<sequence>MEGTKWATLTCSLENSAPRYSGSLCPSGLAINNVAPYMSGQNTSHTETSNVSGVFCTTTSLACKGKTFCIHARRFSNASWVFITPLGRPVEPEVKIT</sequence>
<dbReference type="AlphaFoldDB" id="A0AAN4TIU3"/>
<proteinExistence type="predicted"/>
<evidence type="ECO:0000313" key="1">
    <source>
        <dbReference type="EMBL" id="GBH15030.1"/>
    </source>
</evidence>
<name>A0AAN4TIU3_PSESF</name>
<organism evidence="1 2">
    <name type="scientific">Pseudomonas syringae pv. actinidiae</name>
    <dbReference type="NCBI Taxonomy" id="103796"/>
    <lineage>
        <taxon>Bacteria</taxon>
        <taxon>Pseudomonadati</taxon>
        <taxon>Pseudomonadota</taxon>
        <taxon>Gammaproteobacteria</taxon>
        <taxon>Pseudomonadales</taxon>
        <taxon>Pseudomonadaceae</taxon>
        <taxon>Pseudomonas</taxon>
        <taxon>Pseudomonas syringae</taxon>
    </lineage>
</organism>
<evidence type="ECO:0000313" key="2">
    <source>
        <dbReference type="Proteomes" id="UP000248291"/>
    </source>
</evidence>